<dbReference type="Proteomes" id="UP001166286">
    <property type="component" value="Unassembled WGS sequence"/>
</dbReference>
<evidence type="ECO:0000313" key="2">
    <source>
        <dbReference type="Proteomes" id="UP001166286"/>
    </source>
</evidence>
<organism evidence="1 2">
    <name type="scientific">Cladonia borealis</name>
    <dbReference type="NCBI Taxonomy" id="184061"/>
    <lineage>
        <taxon>Eukaryota</taxon>
        <taxon>Fungi</taxon>
        <taxon>Dikarya</taxon>
        <taxon>Ascomycota</taxon>
        <taxon>Pezizomycotina</taxon>
        <taxon>Lecanoromycetes</taxon>
        <taxon>OSLEUM clade</taxon>
        <taxon>Lecanoromycetidae</taxon>
        <taxon>Lecanorales</taxon>
        <taxon>Lecanorineae</taxon>
        <taxon>Cladoniaceae</taxon>
        <taxon>Cladonia</taxon>
    </lineage>
</organism>
<gene>
    <name evidence="1" type="ORF">JMJ35_008161</name>
</gene>
<dbReference type="AlphaFoldDB" id="A0AA39QV14"/>
<protein>
    <submittedName>
        <fullName evidence="1">Uncharacterized protein</fullName>
    </submittedName>
</protein>
<proteinExistence type="predicted"/>
<dbReference type="EMBL" id="JAFEKC020000018">
    <property type="protein sequence ID" value="KAK0509767.1"/>
    <property type="molecule type" value="Genomic_DNA"/>
</dbReference>
<comment type="caution">
    <text evidence="1">The sequence shown here is derived from an EMBL/GenBank/DDBJ whole genome shotgun (WGS) entry which is preliminary data.</text>
</comment>
<accession>A0AA39QV14</accession>
<name>A0AA39QV14_9LECA</name>
<evidence type="ECO:0000313" key="1">
    <source>
        <dbReference type="EMBL" id="KAK0509767.1"/>
    </source>
</evidence>
<reference evidence="1" key="1">
    <citation type="submission" date="2023-03" db="EMBL/GenBank/DDBJ databases">
        <title>Complete genome of Cladonia borealis.</title>
        <authorList>
            <person name="Park H."/>
        </authorList>
    </citation>
    <scope>NUCLEOTIDE SEQUENCE</scope>
    <source>
        <strain evidence="1">ANT050790</strain>
    </source>
</reference>
<sequence length="108" mass="12039">MAQLGGKAGFALKKAEGESWNSSSPFIVAFRARKIWYDHSELKDKTHKDKVVMQDVTPGQKDPDMTLQADNNITLSDVFTDAELTVDKDIEDGEEVKWIIPNVSLESA</sequence>
<keyword evidence="2" id="KW-1185">Reference proteome</keyword>